<dbReference type="GeneID" id="69971913"/>
<dbReference type="RefSeq" id="WP_035998756.1">
    <property type="nucleotide sequence ID" value="NZ_CP012747.1"/>
</dbReference>
<dbReference type="Pfam" id="PF06906">
    <property type="entry name" value="DUF1272"/>
    <property type="match status" value="1"/>
</dbReference>
<reference evidence="1 2" key="1">
    <citation type="journal article" date="2014" name="Genome Announc.">
        <title>Draft Genome Sequence of the Haloacid-Degrading Burkholderia caribensis Strain MBA4.</title>
        <authorList>
            <person name="Pan Y."/>
            <person name="Kong K.F."/>
            <person name="Tsang J.S."/>
        </authorList>
    </citation>
    <scope>NUCLEOTIDE SEQUENCE [LARGE SCALE GENOMIC DNA]</scope>
    <source>
        <strain evidence="1 2">MBA4</strain>
    </source>
</reference>
<gene>
    <name evidence="1" type="ORF">K788_0000723</name>
</gene>
<dbReference type="Proteomes" id="UP000019146">
    <property type="component" value="Chromosome 2"/>
</dbReference>
<sequence length="96" mass="10533">MLELRPSCEGCGKALPPDSKDAMICSFECTFCEVCALTALRNVCPNCGGNFQRRPIRPAAMLEKHPASSAPHPVSVDEVAHGMYLARYREIPPSER</sequence>
<dbReference type="InterPro" id="IPR010696">
    <property type="entry name" value="DUF1272"/>
</dbReference>
<evidence type="ECO:0008006" key="3">
    <source>
        <dbReference type="Google" id="ProtNLM"/>
    </source>
</evidence>
<dbReference type="KEGG" id="bcai:K788_0000723"/>
<accession>A0A0P0RIH5</accession>
<name>A0A0P0RIH5_9BURK</name>
<proteinExistence type="predicted"/>
<dbReference type="AlphaFoldDB" id="A0A0P0RIH5"/>
<organism evidence="1 2">
    <name type="scientific">Paraburkholderia caribensis MBA4</name>
    <dbReference type="NCBI Taxonomy" id="1323664"/>
    <lineage>
        <taxon>Bacteria</taxon>
        <taxon>Pseudomonadati</taxon>
        <taxon>Pseudomonadota</taxon>
        <taxon>Betaproteobacteria</taxon>
        <taxon>Burkholderiales</taxon>
        <taxon>Burkholderiaceae</taxon>
        <taxon>Paraburkholderia</taxon>
    </lineage>
</organism>
<protein>
    <recommendedName>
        <fullName evidence="3">DUF1272 domain-containing protein</fullName>
    </recommendedName>
</protein>
<dbReference type="EMBL" id="CP012747">
    <property type="protein sequence ID" value="ALL68169.1"/>
    <property type="molecule type" value="Genomic_DNA"/>
</dbReference>
<evidence type="ECO:0000313" key="2">
    <source>
        <dbReference type="Proteomes" id="UP000019146"/>
    </source>
</evidence>
<evidence type="ECO:0000313" key="1">
    <source>
        <dbReference type="EMBL" id="ALL68169.1"/>
    </source>
</evidence>